<dbReference type="Gene3D" id="3.40.140.10">
    <property type="entry name" value="Cytidine Deaminase, domain 2"/>
    <property type="match status" value="1"/>
</dbReference>
<dbReference type="NCBIfam" id="NF005314">
    <property type="entry name" value="PRK06848.1"/>
    <property type="match status" value="1"/>
</dbReference>
<evidence type="ECO:0000313" key="3">
    <source>
        <dbReference type="EMBL" id="RAI44400.1"/>
    </source>
</evidence>
<dbReference type="SUPFAM" id="SSF53927">
    <property type="entry name" value="Cytidine deaminase-like"/>
    <property type="match status" value="1"/>
</dbReference>
<dbReference type="Proteomes" id="UP000249130">
    <property type="component" value="Unassembled WGS sequence"/>
</dbReference>
<evidence type="ECO:0000256" key="1">
    <source>
        <dbReference type="ARBA" id="ARBA00006576"/>
    </source>
</evidence>
<feature type="domain" description="CMP/dCMP-type deaminase" evidence="2">
    <location>
        <begin position="15"/>
        <end position="148"/>
    </location>
</feature>
<dbReference type="CDD" id="cd01283">
    <property type="entry name" value="cytidine_deaminase"/>
    <property type="match status" value="1"/>
</dbReference>
<dbReference type="OrthoDB" id="9795347at2"/>
<accession>A0A327KZT3</accession>
<keyword evidence="4" id="KW-1185">Reference proteome</keyword>
<dbReference type="RefSeq" id="WP_111418777.1">
    <property type="nucleotide sequence ID" value="NZ_NPEX01000046.1"/>
</dbReference>
<gene>
    <name evidence="3" type="ORF">CH341_09330</name>
</gene>
<comment type="caution">
    <text evidence="3">The sequence shown here is derived from an EMBL/GenBank/DDBJ whole genome shotgun (WGS) entry which is preliminary data.</text>
</comment>
<reference evidence="3 4" key="1">
    <citation type="submission" date="2017-07" db="EMBL/GenBank/DDBJ databases">
        <title>Draft Genome Sequences of Select Purple Nonsulfur Bacteria.</title>
        <authorList>
            <person name="Lasarre B."/>
            <person name="Mckinlay J.B."/>
        </authorList>
    </citation>
    <scope>NUCLEOTIDE SEQUENCE [LARGE SCALE GENOMIC DNA]</scope>
    <source>
        <strain evidence="3 4">DSM 5909</strain>
    </source>
</reference>
<dbReference type="Pfam" id="PF00383">
    <property type="entry name" value="dCMP_cyt_deam_1"/>
    <property type="match status" value="1"/>
</dbReference>
<dbReference type="GO" id="GO:0072527">
    <property type="term" value="P:pyrimidine-containing compound metabolic process"/>
    <property type="evidence" value="ECO:0007669"/>
    <property type="project" value="UniProtKB-ARBA"/>
</dbReference>
<organism evidence="3 4">
    <name type="scientific">Rhodoplanes roseus</name>
    <dbReference type="NCBI Taxonomy" id="29409"/>
    <lineage>
        <taxon>Bacteria</taxon>
        <taxon>Pseudomonadati</taxon>
        <taxon>Pseudomonadota</taxon>
        <taxon>Alphaproteobacteria</taxon>
        <taxon>Hyphomicrobiales</taxon>
        <taxon>Nitrobacteraceae</taxon>
        <taxon>Rhodoplanes</taxon>
    </lineage>
</organism>
<dbReference type="AlphaFoldDB" id="A0A327KZT3"/>
<proteinExistence type="inferred from homology"/>
<dbReference type="InterPro" id="IPR016193">
    <property type="entry name" value="Cytidine_deaminase-like"/>
</dbReference>
<comment type="similarity">
    <text evidence="1">Belongs to the cytidine and deoxycytidylate deaminase family.</text>
</comment>
<dbReference type="EMBL" id="NPEX01000046">
    <property type="protein sequence ID" value="RAI44400.1"/>
    <property type="molecule type" value="Genomic_DNA"/>
</dbReference>
<evidence type="ECO:0000313" key="4">
    <source>
        <dbReference type="Proteomes" id="UP000249130"/>
    </source>
</evidence>
<dbReference type="GO" id="GO:0004126">
    <property type="term" value="F:cytidine deaminase activity"/>
    <property type="evidence" value="ECO:0007669"/>
    <property type="project" value="UniProtKB-ARBA"/>
</dbReference>
<dbReference type="PROSITE" id="PS51747">
    <property type="entry name" value="CYT_DCMP_DEAMINASES_2"/>
    <property type="match status" value="1"/>
</dbReference>
<sequence>MEARVTDASAPALSAQDQELIAAACKAIRQRYRNDWQEVGAALRSRSGTIVTGVNLDAYLGRMAVCAEGVAIGKLVTDLGEIGIDTIVAVRHPRPHEPDQSIRVVSPCGSCRELICDYDENARVIVMGEAGLEAVPIRDLLPNKYNRGTGL</sequence>
<dbReference type="PANTHER" id="PTHR11644:SF2">
    <property type="entry name" value="CYTIDINE DEAMINASE"/>
    <property type="match status" value="1"/>
</dbReference>
<dbReference type="InterPro" id="IPR002125">
    <property type="entry name" value="CMP_dCMP_dom"/>
</dbReference>
<dbReference type="PANTHER" id="PTHR11644">
    <property type="entry name" value="CYTIDINE DEAMINASE"/>
    <property type="match status" value="1"/>
</dbReference>
<protein>
    <submittedName>
        <fullName evidence="3">Cytidine deaminase</fullName>
    </submittedName>
</protein>
<evidence type="ECO:0000259" key="2">
    <source>
        <dbReference type="PROSITE" id="PS51747"/>
    </source>
</evidence>
<dbReference type="InterPro" id="IPR050202">
    <property type="entry name" value="Cyt/Deoxycyt_deaminase"/>
</dbReference>
<dbReference type="GO" id="GO:0055086">
    <property type="term" value="P:nucleobase-containing small molecule metabolic process"/>
    <property type="evidence" value="ECO:0007669"/>
    <property type="project" value="UniProtKB-ARBA"/>
</dbReference>
<dbReference type="GO" id="GO:0008270">
    <property type="term" value="F:zinc ion binding"/>
    <property type="evidence" value="ECO:0007669"/>
    <property type="project" value="TreeGrafter"/>
</dbReference>
<dbReference type="GO" id="GO:0005829">
    <property type="term" value="C:cytosol"/>
    <property type="evidence" value="ECO:0007669"/>
    <property type="project" value="TreeGrafter"/>
</dbReference>
<name>A0A327KZT3_9BRAD</name>